<dbReference type="RefSeq" id="WP_158538692.1">
    <property type="nucleotide sequence ID" value="NZ_QLLL01000008.1"/>
</dbReference>
<evidence type="ECO:0000313" key="3">
    <source>
        <dbReference type="EMBL" id="RAJ00346.1"/>
    </source>
</evidence>
<feature type="chain" id="PRO_5016464371" description="Amidohydrolase 3 domain-containing protein" evidence="1">
    <location>
        <begin position="26"/>
        <end position="576"/>
    </location>
</feature>
<dbReference type="PANTHER" id="PTHR22642">
    <property type="entry name" value="IMIDAZOLONEPROPIONASE"/>
    <property type="match status" value="1"/>
</dbReference>
<dbReference type="GO" id="GO:0016810">
    <property type="term" value="F:hydrolase activity, acting on carbon-nitrogen (but not peptide) bonds"/>
    <property type="evidence" value="ECO:0007669"/>
    <property type="project" value="InterPro"/>
</dbReference>
<keyword evidence="1" id="KW-0732">Signal</keyword>
<evidence type="ECO:0000259" key="2">
    <source>
        <dbReference type="Pfam" id="PF07969"/>
    </source>
</evidence>
<proteinExistence type="predicted"/>
<evidence type="ECO:0000313" key="4">
    <source>
        <dbReference type="Proteomes" id="UP000249547"/>
    </source>
</evidence>
<dbReference type="OrthoDB" id="9767366at2"/>
<name>A0A327Q6Z1_9BACT</name>
<dbReference type="Proteomes" id="UP000249547">
    <property type="component" value="Unassembled WGS sequence"/>
</dbReference>
<feature type="signal peptide" evidence="1">
    <location>
        <begin position="1"/>
        <end position="25"/>
    </location>
</feature>
<accession>A0A327Q6Z1</accession>
<evidence type="ECO:0000256" key="1">
    <source>
        <dbReference type="SAM" id="SignalP"/>
    </source>
</evidence>
<sequence>MMKVCILVTLISCYLVACAPKSQFADTIFSNGTILTMNDAQPSVDAVAVKDGKIIYAGTIDSAMTFKGDQTEMVDLNGRTLMPGLIDVHSHFTMGGTSKFYVPLQPSPYGTVNDFASLKKRLRDYIDENHIPEGDTIIGNGYDDAIMTEQLQPTKETLDSVSDKHVIYIWHTSGHMGVANSKALAALGINKNTPNKPGGVIVKNPEGTPTGLLQENENIYALTSLVRPPKIEPLIDSMMAMQKEYLKYGQTTICDGRSMPSDLKILHALADMKLLKVDVIAWPDYDSNAVNIENLSKQKAYHNRFRIGGMKFSVDGSPQGRTAWLTQHYYNVGPGHDTSYKGVNIYNSDSLYKYVKSVLQHGMTFQCHDNGDAAIDQMISTVQRLKQEGVYNDSMRGALIHVQVSRPDHVAKIKAAGLIPSYYVSHTYFWGDWHRKVTLGQDRAAIISPCKQALDSGLIFTLSHDAPITPPDIITLFATSVTRATRSGFVLGPELRLKTNDALKAVTINAAYQIKEEKTKGSIENGKLADLIILDKNPLTTADSLLHSLVVQETYKEGKKVYDVKEGKSKDVSMNR</sequence>
<dbReference type="Gene3D" id="3.10.310.70">
    <property type="match status" value="1"/>
</dbReference>
<dbReference type="SUPFAM" id="SSF51338">
    <property type="entry name" value="Composite domain of metallo-dependent hydrolases"/>
    <property type="match status" value="1"/>
</dbReference>
<dbReference type="Gene3D" id="2.30.40.10">
    <property type="entry name" value="Urease, subunit C, domain 1"/>
    <property type="match status" value="1"/>
</dbReference>
<comment type="caution">
    <text evidence="3">The sequence shown here is derived from an EMBL/GenBank/DDBJ whole genome shotgun (WGS) entry which is preliminary data.</text>
</comment>
<dbReference type="InterPro" id="IPR013108">
    <property type="entry name" value="Amidohydro_3"/>
</dbReference>
<dbReference type="CDD" id="cd01300">
    <property type="entry name" value="YtcJ_like"/>
    <property type="match status" value="1"/>
</dbReference>
<keyword evidence="4" id="KW-1185">Reference proteome</keyword>
<gene>
    <name evidence="3" type="ORF">LX64_04049</name>
</gene>
<dbReference type="PANTHER" id="PTHR22642:SF2">
    <property type="entry name" value="PROTEIN LONG AFTER FAR-RED 3"/>
    <property type="match status" value="1"/>
</dbReference>
<dbReference type="InterPro" id="IPR032466">
    <property type="entry name" value="Metal_Hydrolase"/>
</dbReference>
<reference evidence="3 4" key="1">
    <citation type="submission" date="2018-06" db="EMBL/GenBank/DDBJ databases">
        <title>Genomic Encyclopedia of Archaeal and Bacterial Type Strains, Phase II (KMG-II): from individual species to whole genera.</title>
        <authorList>
            <person name="Goeker M."/>
        </authorList>
    </citation>
    <scope>NUCLEOTIDE SEQUENCE [LARGE SCALE GENOMIC DNA]</scope>
    <source>
        <strain evidence="3 4">DSM 23857</strain>
    </source>
</reference>
<dbReference type="Pfam" id="PF07969">
    <property type="entry name" value="Amidohydro_3"/>
    <property type="match status" value="1"/>
</dbReference>
<dbReference type="AlphaFoldDB" id="A0A327Q6Z1"/>
<organism evidence="3 4">
    <name type="scientific">Chitinophaga skermanii</name>
    <dbReference type="NCBI Taxonomy" id="331697"/>
    <lineage>
        <taxon>Bacteria</taxon>
        <taxon>Pseudomonadati</taxon>
        <taxon>Bacteroidota</taxon>
        <taxon>Chitinophagia</taxon>
        <taxon>Chitinophagales</taxon>
        <taxon>Chitinophagaceae</taxon>
        <taxon>Chitinophaga</taxon>
    </lineage>
</organism>
<dbReference type="EMBL" id="QLLL01000008">
    <property type="protein sequence ID" value="RAJ00346.1"/>
    <property type="molecule type" value="Genomic_DNA"/>
</dbReference>
<dbReference type="Gene3D" id="3.20.20.140">
    <property type="entry name" value="Metal-dependent hydrolases"/>
    <property type="match status" value="1"/>
</dbReference>
<protein>
    <recommendedName>
        <fullName evidence="2">Amidohydrolase 3 domain-containing protein</fullName>
    </recommendedName>
</protein>
<dbReference type="InterPro" id="IPR011059">
    <property type="entry name" value="Metal-dep_hydrolase_composite"/>
</dbReference>
<dbReference type="InterPro" id="IPR033932">
    <property type="entry name" value="YtcJ-like"/>
</dbReference>
<dbReference type="SUPFAM" id="SSF51556">
    <property type="entry name" value="Metallo-dependent hydrolases"/>
    <property type="match status" value="1"/>
</dbReference>
<feature type="domain" description="Amidohydrolase 3" evidence="2">
    <location>
        <begin position="72"/>
        <end position="562"/>
    </location>
</feature>